<dbReference type="UniPathway" id="UPA00834">
    <property type="reaction ID" value="UER00712"/>
</dbReference>
<dbReference type="InterPro" id="IPR030470">
    <property type="entry name" value="UbiA_prenylTrfase_CS"/>
</dbReference>
<proteinExistence type="inferred from homology"/>
<feature type="transmembrane region" description="Helical" evidence="13">
    <location>
        <begin position="124"/>
        <end position="144"/>
    </location>
</feature>
<dbReference type="Gene3D" id="1.10.357.140">
    <property type="entry name" value="UbiA prenyltransferase"/>
    <property type="match status" value="1"/>
</dbReference>
<evidence type="ECO:0000256" key="1">
    <source>
        <dbReference type="ARBA" id="ARBA00004019"/>
    </source>
</evidence>
<dbReference type="Pfam" id="PF01040">
    <property type="entry name" value="UbiA"/>
    <property type="match status" value="1"/>
</dbReference>
<dbReference type="CDD" id="cd13957">
    <property type="entry name" value="PT_UbiA_Cox10"/>
    <property type="match status" value="1"/>
</dbReference>
<dbReference type="GO" id="GO:0005886">
    <property type="term" value="C:plasma membrane"/>
    <property type="evidence" value="ECO:0007669"/>
    <property type="project" value="UniProtKB-SubCell"/>
</dbReference>
<dbReference type="EMBL" id="KF900430">
    <property type="protein sequence ID" value="AIE94771.1"/>
    <property type="molecule type" value="Genomic_DNA"/>
</dbReference>
<keyword evidence="9 13" id="KW-0350">Heme biosynthesis</keyword>
<protein>
    <recommendedName>
        <fullName evidence="11 13">Protoheme IX farnesyltransferase</fullName>
        <ecNumber evidence="13">2.5.1.141</ecNumber>
    </recommendedName>
    <alternativeName>
        <fullName evidence="12 13">Heme B farnesyltransferase</fullName>
    </alternativeName>
    <alternativeName>
        <fullName evidence="13">Heme O synthase</fullName>
    </alternativeName>
</protein>
<dbReference type="NCBIfam" id="TIGR01473">
    <property type="entry name" value="cyoE_ctaB"/>
    <property type="match status" value="1"/>
</dbReference>
<evidence type="ECO:0000256" key="5">
    <source>
        <dbReference type="ARBA" id="ARBA00022475"/>
    </source>
</evidence>
<feature type="transmembrane region" description="Helical" evidence="13">
    <location>
        <begin position="55"/>
        <end position="76"/>
    </location>
</feature>
<sequence length="355" mass="38471">MRRLNTGRPSMSSVGPYFSLTKPRVVVLLQITALCSVLAHDQLGGGVDSGSMRTMLVVFVGGYLSAGGANAINMWYDRDIDPLMSRTKNRPVPSGEVSAEAALAFGVALSALGVYWFWELANPVAAVWSAFSILFYVFVYSIWLKRSTPQNIVIGGIAGSTPPVIGWAAAEDGLTIATDSVAVVLESLLDLGSLMPWFMFLLIFLWTPPHFWALALYRSEEYGEVGIPMMPNVKGPERTLREMKAYAALLVALSVTAPMSYGGIEEGDSIYHVLGWTCVGLSIWYASTVWRVDLDEQRDPTGRLPTAARSFFVSMLYLALMFIVLVTASFGILGAGFGAALSVVAVVRSESRARA</sequence>
<gene>
    <name evidence="14" type="primary">cyoE</name>
    <name evidence="13" type="synonym">ctaB</name>
</gene>
<dbReference type="InterPro" id="IPR000537">
    <property type="entry name" value="UbiA_prenyltransferase"/>
</dbReference>
<evidence type="ECO:0000256" key="7">
    <source>
        <dbReference type="ARBA" id="ARBA00022692"/>
    </source>
</evidence>
<keyword evidence="8 13" id="KW-1133">Transmembrane helix</keyword>
<dbReference type="EC" id="2.5.1.141" evidence="13"/>
<feature type="transmembrane region" description="Helical" evidence="13">
    <location>
        <begin position="151"/>
        <end position="170"/>
    </location>
</feature>
<evidence type="ECO:0000256" key="8">
    <source>
        <dbReference type="ARBA" id="ARBA00022989"/>
    </source>
</evidence>
<evidence type="ECO:0000256" key="9">
    <source>
        <dbReference type="ARBA" id="ARBA00023133"/>
    </source>
</evidence>
<keyword evidence="5 13" id="KW-1003">Cell membrane</keyword>
<comment type="catalytic activity">
    <reaction evidence="13">
        <text>heme b + (2E,6E)-farnesyl diphosphate + H2O = Fe(II)-heme o + diphosphate</text>
        <dbReference type="Rhea" id="RHEA:28070"/>
        <dbReference type="ChEBI" id="CHEBI:15377"/>
        <dbReference type="ChEBI" id="CHEBI:33019"/>
        <dbReference type="ChEBI" id="CHEBI:60344"/>
        <dbReference type="ChEBI" id="CHEBI:60530"/>
        <dbReference type="ChEBI" id="CHEBI:175763"/>
        <dbReference type="EC" id="2.5.1.141"/>
    </reaction>
</comment>
<evidence type="ECO:0000256" key="13">
    <source>
        <dbReference type="HAMAP-Rule" id="MF_00154"/>
    </source>
</evidence>
<dbReference type="GO" id="GO:0048034">
    <property type="term" value="P:heme O biosynthetic process"/>
    <property type="evidence" value="ECO:0007669"/>
    <property type="project" value="UniProtKB-UniRule"/>
</dbReference>
<keyword evidence="7 13" id="KW-0812">Transmembrane</keyword>
<dbReference type="PANTHER" id="PTHR43448:SF7">
    <property type="entry name" value="4-HYDROXYBENZOATE SOLANESYLTRANSFERASE"/>
    <property type="match status" value="1"/>
</dbReference>
<dbReference type="GO" id="GO:0008495">
    <property type="term" value="F:protoheme IX farnesyltransferase activity"/>
    <property type="evidence" value="ECO:0007669"/>
    <property type="project" value="UniProtKB-UniRule"/>
</dbReference>
<feature type="transmembrane region" description="Helical" evidence="13">
    <location>
        <begin position="197"/>
        <end position="217"/>
    </location>
</feature>
<evidence type="ECO:0000256" key="6">
    <source>
        <dbReference type="ARBA" id="ARBA00022679"/>
    </source>
</evidence>
<evidence type="ECO:0000256" key="11">
    <source>
        <dbReference type="ARBA" id="ARBA00040810"/>
    </source>
</evidence>
<evidence type="ECO:0000256" key="4">
    <source>
        <dbReference type="ARBA" id="ARBA00010223"/>
    </source>
</evidence>
<comment type="subcellular location">
    <subcellularLocation>
        <location evidence="2 13">Cell membrane</location>
        <topology evidence="2 13">Multi-pass membrane protein</topology>
    </subcellularLocation>
</comment>
<evidence type="ECO:0000256" key="3">
    <source>
        <dbReference type="ARBA" id="ARBA00004919"/>
    </source>
</evidence>
<evidence type="ECO:0000313" key="14">
    <source>
        <dbReference type="EMBL" id="AIE94771.1"/>
    </source>
</evidence>
<dbReference type="PANTHER" id="PTHR43448">
    <property type="entry name" value="PROTOHEME IX FARNESYLTRANSFERASE, MITOCHONDRIAL"/>
    <property type="match status" value="1"/>
</dbReference>
<comment type="function">
    <text evidence="1 13">Converts heme B (protoheme IX) to heme O by substitution of the vinyl group on carbon 2 of heme B porphyrin ring with a hydroxyethyl farnesyl side group.</text>
</comment>
<feature type="transmembrane region" description="Helical" evidence="13">
    <location>
        <begin position="97"/>
        <end position="118"/>
    </location>
</feature>
<comment type="similarity">
    <text evidence="13">Belongs to the UbiA prenyltransferase family. Protoheme IX farnesyltransferase subfamily.</text>
</comment>
<dbReference type="HAMAP" id="MF_00154">
    <property type="entry name" value="CyoE_CtaB"/>
    <property type="match status" value="1"/>
</dbReference>
<comment type="pathway">
    <text evidence="3 13">Porphyrin-containing compound metabolism; heme O biosynthesis; heme O from protoheme: step 1/1.</text>
</comment>
<dbReference type="NCBIfam" id="NF003349">
    <property type="entry name" value="PRK04375.1-2"/>
    <property type="match status" value="1"/>
</dbReference>
<reference evidence="14" key="1">
    <citation type="journal article" date="2014" name="Genome Biol. Evol.">
        <title>Pangenome evidence for extensive interdomain horizontal transfer affecting lineage core and shell genes in uncultured planktonic thaumarchaeota and euryarchaeota.</title>
        <authorList>
            <person name="Deschamps P."/>
            <person name="Zivanovic Y."/>
            <person name="Moreira D."/>
            <person name="Rodriguez-Valera F."/>
            <person name="Lopez-Garcia P."/>
        </authorList>
    </citation>
    <scope>NUCLEOTIDE SEQUENCE</scope>
</reference>
<feature type="transmembrane region" description="Helical" evidence="13">
    <location>
        <begin position="304"/>
        <end position="324"/>
    </location>
</feature>
<name>A0A075FYZ4_9EURY</name>
<dbReference type="AlphaFoldDB" id="A0A075FYZ4"/>
<dbReference type="PROSITE" id="PS00943">
    <property type="entry name" value="UBIA"/>
    <property type="match status" value="1"/>
</dbReference>
<evidence type="ECO:0000256" key="10">
    <source>
        <dbReference type="ARBA" id="ARBA00023136"/>
    </source>
</evidence>
<evidence type="ECO:0000256" key="12">
    <source>
        <dbReference type="ARBA" id="ARBA00042475"/>
    </source>
</evidence>
<dbReference type="InterPro" id="IPR044878">
    <property type="entry name" value="UbiA_sf"/>
</dbReference>
<comment type="similarity">
    <text evidence="4">In the C-terminal section; belongs to the UbiA prenyltransferase family. Protoheme IX farnesyltransferase subfamily.</text>
</comment>
<keyword evidence="6 13" id="KW-0808">Transferase</keyword>
<evidence type="ECO:0000256" key="2">
    <source>
        <dbReference type="ARBA" id="ARBA00004651"/>
    </source>
</evidence>
<comment type="miscellaneous">
    <text evidence="13">Carbon 2 of the heme B porphyrin ring is defined according to the Fischer nomenclature.</text>
</comment>
<feature type="transmembrane region" description="Helical" evidence="13">
    <location>
        <begin position="245"/>
        <end position="264"/>
    </location>
</feature>
<organism evidence="14">
    <name type="scientific">uncultured marine group II/III euryarchaeote AD1000_51_G10</name>
    <dbReference type="NCBI Taxonomy" id="1457781"/>
    <lineage>
        <taxon>Archaea</taxon>
        <taxon>Methanobacteriati</taxon>
        <taxon>Methanobacteriota</taxon>
        <taxon>environmental samples</taxon>
    </lineage>
</organism>
<accession>A0A075FYZ4</accession>
<feature type="transmembrane region" description="Helical" evidence="13">
    <location>
        <begin position="270"/>
        <end position="292"/>
    </location>
</feature>
<keyword evidence="10 13" id="KW-0472">Membrane</keyword>
<dbReference type="InterPro" id="IPR006369">
    <property type="entry name" value="Protohaem_IX_farnesylTrfase"/>
</dbReference>